<evidence type="ECO:0000313" key="16">
    <source>
        <dbReference type="Proteomes" id="UP001204015"/>
    </source>
</evidence>
<comment type="catalytic activity">
    <reaction evidence="13">
        <text>(2R)-2,3-bisphosphoglycerate + H2O = (2R)-2-phosphoglycerate + phosphate</text>
        <dbReference type="Rhea" id="RHEA:27381"/>
        <dbReference type="ChEBI" id="CHEBI:15377"/>
        <dbReference type="ChEBI" id="CHEBI:43474"/>
        <dbReference type="ChEBI" id="CHEBI:58248"/>
        <dbReference type="ChEBI" id="CHEBI:58289"/>
        <dbReference type="EC" id="3.1.3.80"/>
    </reaction>
    <physiologicalReaction direction="left-to-right" evidence="13">
        <dbReference type="Rhea" id="RHEA:27382"/>
    </physiologicalReaction>
</comment>
<comment type="catalytic activity">
    <reaction evidence="12">
        <text>1D-myo-inositol hexakisphosphate + H2O = 1D-myo-inositol 1,2,4,5,6-pentakisphosphate + phosphate</text>
        <dbReference type="Rhea" id="RHEA:16989"/>
        <dbReference type="ChEBI" id="CHEBI:15377"/>
        <dbReference type="ChEBI" id="CHEBI:43474"/>
        <dbReference type="ChEBI" id="CHEBI:57798"/>
        <dbReference type="ChEBI" id="CHEBI:58130"/>
        <dbReference type="EC" id="3.1.3.62"/>
    </reaction>
    <physiologicalReaction direction="left-to-right" evidence="12">
        <dbReference type="Rhea" id="RHEA:16990"/>
    </physiologicalReaction>
</comment>
<evidence type="ECO:0000256" key="8">
    <source>
        <dbReference type="ARBA" id="ARBA00023136"/>
    </source>
</evidence>
<dbReference type="Gene3D" id="3.40.50.1240">
    <property type="entry name" value="Phosphoglycerate mutase-like"/>
    <property type="match status" value="1"/>
</dbReference>
<comment type="catalytic activity">
    <reaction evidence="11">
        <text>1D-myo-inositol 1,2,4,5,6-pentakisphosphate + H2O = 1D-myo-inositol 1,2,5,6-tetrakisphosphate + phosphate</text>
        <dbReference type="Rhea" id="RHEA:77115"/>
        <dbReference type="ChEBI" id="CHEBI:15377"/>
        <dbReference type="ChEBI" id="CHEBI:43474"/>
        <dbReference type="ChEBI" id="CHEBI:57798"/>
        <dbReference type="ChEBI" id="CHEBI:195535"/>
        <dbReference type="EC" id="3.1.3.62"/>
    </reaction>
    <physiologicalReaction direction="left-to-right" evidence="11">
        <dbReference type="Rhea" id="RHEA:77116"/>
    </physiologicalReaction>
</comment>
<dbReference type="RefSeq" id="WP_252760143.1">
    <property type="nucleotide sequence ID" value="NZ_JAMXLY010000006.1"/>
</dbReference>
<protein>
    <recommendedName>
        <fullName evidence="5">Multiple inositol polyphosphate phosphatase 1</fullName>
        <ecNumber evidence="4">3.1.3.62</ecNumber>
        <ecNumber evidence="3">3.1.3.80</ecNumber>
    </recommendedName>
    <alternativeName>
        <fullName evidence="9">2,3-bisphosphoglycerate 3-phosphatase</fullName>
    </alternativeName>
</protein>
<evidence type="ECO:0000256" key="5">
    <source>
        <dbReference type="ARBA" id="ARBA00018097"/>
    </source>
</evidence>
<evidence type="ECO:0000256" key="12">
    <source>
        <dbReference type="ARBA" id="ARBA00043691"/>
    </source>
</evidence>
<feature type="signal peptide" evidence="14">
    <location>
        <begin position="1"/>
        <end position="19"/>
    </location>
</feature>
<comment type="caution">
    <text evidence="15">The sequence shown here is derived from an EMBL/GenBank/DDBJ whole genome shotgun (WGS) entry which is preliminary data.</text>
</comment>
<evidence type="ECO:0000313" key="15">
    <source>
        <dbReference type="EMBL" id="MCO6024779.1"/>
    </source>
</evidence>
<evidence type="ECO:0000256" key="2">
    <source>
        <dbReference type="ARBA" id="ARBA00008422"/>
    </source>
</evidence>
<dbReference type="InterPro" id="IPR000560">
    <property type="entry name" value="His_Pase_clade-2"/>
</dbReference>
<dbReference type="Proteomes" id="UP001204015">
    <property type="component" value="Unassembled WGS sequence"/>
</dbReference>
<comment type="catalytic activity">
    <reaction evidence="10">
        <text>1D-myo-inositol 1,2,5,6-tetrakisphosphate + H2O = 1D-myo-inositol 1,2,6-trisphosphate + phosphate</text>
        <dbReference type="Rhea" id="RHEA:77119"/>
        <dbReference type="ChEBI" id="CHEBI:15377"/>
        <dbReference type="ChEBI" id="CHEBI:43474"/>
        <dbReference type="ChEBI" id="CHEBI:195535"/>
        <dbReference type="ChEBI" id="CHEBI:195537"/>
        <dbReference type="EC" id="3.1.3.62"/>
    </reaction>
    <physiologicalReaction direction="left-to-right" evidence="10">
        <dbReference type="Rhea" id="RHEA:77120"/>
    </physiologicalReaction>
</comment>
<name>A0ABT1BUM7_9BACT</name>
<organism evidence="15 16">
    <name type="scientific">Segatella cerevisiae</name>
    <dbReference type="NCBI Taxonomy" id="2053716"/>
    <lineage>
        <taxon>Bacteria</taxon>
        <taxon>Pseudomonadati</taxon>
        <taxon>Bacteroidota</taxon>
        <taxon>Bacteroidia</taxon>
        <taxon>Bacteroidales</taxon>
        <taxon>Prevotellaceae</taxon>
        <taxon>Segatella</taxon>
    </lineage>
</organism>
<proteinExistence type="inferred from homology"/>
<dbReference type="EC" id="3.1.3.62" evidence="4"/>
<evidence type="ECO:0000256" key="13">
    <source>
        <dbReference type="ARBA" id="ARBA00043832"/>
    </source>
</evidence>
<gene>
    <name evidence="15" type="ORF">NG821_02785</name>
</gene>
<feature type="chain" id="PRO_5045446080" description="Multiple inositol polyphosphate phosphatase 1" evidence="14">
    <location>
        <begin position="20"/>
        <end position="434"/>
    </location>
</feature>
<keyword evidence="6 14" id="KW-0732">Signal</keyword>
<reference evidence="15 16" key="1">
    <citation type="submission" date="2022-06" db="EMBL/GenBank/DDBJ databases">
        <title>A taxonomic note on the genus Prevotella: Description of four novel genera and emended description of the genera Hallella and Xylanibacter.</title>
        <authorList>
            <person name="Hitch T.C.A."/>
        </authorList>
    </citation>
    <scope>NUCLEOTIDE SEQUENCE [LARGE SCALE GENOMIC DNA]</scope>
    <source>
        <strain evidence="15 16">DSM 100619</strain>
    </source>
</reference>
<accession>A0ABT1BUM7</accession>
<dbReference type="InterPro" id="IPR029033">
    <property type="entry name" value="His_PPase_superfam"/>
</dbReference>
<evidence type="ECO:0000256" key="1">
    <source>
        <dbReference type="ARBA" id="ARBA00004370"/>
    </source>
</evidence>
<evidence type="ECO:0000256" key="14">
    <source>
        <dbReference type="SAM" id="SignalP"/>
    </source>
</evidence>
<sequence>MKRFLSFAFILCFAFSLNAQQARQDFKVNRCMSASNYYAYPGPQQKVYTPAPAGYTPFYISHYGRHGSRYLIGAKAYDLPYFTLLKADSLNELTPTGKDLLKKLRIIRDEAMNRDGELTLLGARQHKEIAARMYKNFPQVFEGKTNIDAKSTIVIRCILSMENELQQLLVENPQLQIRHDASMHDMYYLNFEDDSLFKQRFSGNTRAVLNAFVKKHDHYERVMREIFKNDDYWQHHLNASRLNRDLFSLASNMQSTDLKDSISLYNLFNDDEVYNNWLMNNAYYYVEYGACPWNGGNQPYSQRNLLRNIIHQADSCIVLKHPGATLRFGHDTMVMPLTCLLDLDGMGLQESDFDKLPADGWCDYKIFPMACNIQFIFYRRYEGDKDILFKVLRNENEAKLPIKTDCAPYYHWKDFKAYYLNKLDSYDRKAKQVN</sequence>
<comment type="subcellular location">
    <subcellularLocation>
        <location evidence="1">Membrane</location>
    </subcellularLocation>
</comment>
<evidence type="ECO:0000256" key="3">
    <source>
        <dbReference type="ARBA" id="ARBA00012976"/>
    </source>
</evidence>
<dbReference type="EMBL" id="JAMXLY010000006">
    <property type="protein sequence ID" value="MCO6024779.1"/>
    <property type="molecule type" value="Genomic_DNA"/>
</dbReference>
<dbReference type="Pfam" id="PF00328">
    <property type="entry name" value="His_Phos_2"/>
    <property type="match status" value="1"/>
</dbReference>
<evidence type="ECO:0000256" key="9">
    <source>
        <dbReference type="ARBA" id="ARBA00031642"/>
    </source>
</evidence>
<evidence type="ECO:0000256" key="7">
    <source>
        <dbReference type="ARBA" id="ARBA00022801"/>
    </source>
</evidence>
<evidence type="ECO:0000256" key="4">
    <source>
        <dbReference type="ARBA" id="ARBA00013040"/>
    </source>
</evidence>
<dbReference type="PANTHER" id="PTHR20963:SF8">
    <property type="entry name" value="MULTIPLE INOSITOL POLYPHOSPHATE PHOSPHATASE 1"/>
    <property type="match status" value="1"/>
</dbReference>
<comment type="similarity">
    <text evidence="2">Belongs to the histidine acid phosphatase family. MINPP1 subfamily.</text>
</comment>
<keyword evidence="8" id="KW-0472">Membrane</keyword>
<keyword evidence="7" id="KW-0378">Hydrolase</keyword>
<keyword evidence="16" id="KW-1185">Reference proteome</keyword>
<dbReference type="SUPFAM" id="SSF53254">
    <property type="entry name" value="Phosphoglycerate mutase-like"/>
    <property type="match status" value="1"/>
</dbReference>
<dbReference type="PANTHER" id="PTHR20963">
    <property type="entry name" value="MULTIPLE INOSITOL POLYPHOSPHATE PHOSPHATASE-RELATED"/>
    <property type="match status" value="1"/>
</dbReference>
<dbReference type="EC" id="3.1.3.80" evidence="3"/>
<evidence type="ECO:0000256" key="10">
    <source>
        <dbReference type="ARBA" id="ARBA00043668"/>
    </source>
</evidence>
<evidence type="ECO:0000256" key="6">
    <source>
        <dbReference type="ARBA" id="ARBA00022729"/>
    </source>
</evidence>
<evidence type="ECO:0000256" key="11">
    <source>
        <dbReference type="ARBA" id="ARBA00043671"/>
    </source>
</evidence>